<accession>A0A0J1HYX0</accession>
<comment type="caution">
    <text evidence="1">The sequence shown here is derived from an EMBL/GenBank/DDBJ whole genome shotgun (WGS) entry which is preliminary data.</text>
</comment>
<keyword evidence="2" id="KW-1185">Reference proteome</keyword>
<proteinExistence type="predicted"/>
<protein>
    <submittedName>
        <fullName evidence="1">Uncharacterized protein</fullName>
    </submittedName>
</protein>
<dbReference type="Proteomes" id="UP000036045">
    <property type="component" value="Unassembled WGS sequence"/>
</dbReference>
<gene>
    <name evidence="1" type="ORF">ABW02_24040</name>
</gene>
<evidence type="ECO:0000313" key="2">
    <source>
        <dbReference type="Proteomes" id="UP000036045"/>
    </source>
</evidence>
<dbReference type="OrthoDB" id="2431483at2"/>
<dbReference type="RefSeq" id="WP_047944663.1">
    <property type="nucleotide sequence ID" value="NZ_CP053989.1"/>
</dbReference>
<dbReference type="GeneID" id="56348002"/>
<evidence type="ECO:0000313" key="1">
    <source>
        <dbReference type="EMBL" id="KLV18912.1"/>
    </source>
</evidence>
<name>A0A0J1HYX0_NIACI</name>
<dbReference type="EMBL" id="LDPH01000042">
    <property type="protein sequence ID" value="KLV18912.1"/>
    <property type="molecule type" value="Genomic_DNA"/>
</dbReference>
<reference evidence="1 2" key="1">
    <citation type="submission" date="2015-05" db="EMBL/GenBank/DDBJ databases">
        <title>Whole genome sequence and identification of bacterial endophytes from Costus igneus.</title>
        <authorList>
            <person name="Lee Y.P."/>
            <person name="Gan H.M."/>
            <person name="Eng W."/>
            <person name="Wheatley M.S."/>
            <person name="Caraballo A."/>
            <person name="Polter S."/>
            <person name="Savka M.A."/>
            <person name="Hudson A.O."/>
        </authorList>
    </citation>
    <scope>NUCLEOTIDE SEQUENCE [LARGE SCALE GENOMIC DNA]</scope>
    <source>
        <strain evidence="1 2">RIT379</strain>
    </source>
</reference>
<dbReference type="PATRIC" id="fig|1397.4.peg.4317"/>
<organism evidence="1 2">
    <name type="scientific">Niallia circulans</name>
    <name type="common">Bacillus circulans</name>
    <dbReference type="NCBI Taxonomy" id="1397"/>
    <lineage>
        <taxon>Bacteria</taxon>
        <taxon>Bacillati</taxon>
        <taxon>Bacillota</taxon>
        <taxon>Bacilli</taxon>
        <taxon>Bacillales</taxon>
        <taxon>Bacillaceae</taxon>
        <taxon>Niallia</taxon>
    </lineage>
</organism>
<dbReference type="AlphaFoldDB" id="A0A0J1HYX0"/>
<sequence length="426" mass="50520">MDTRMEKLINLTRRQWGLEDYYLGRHHLFRQLTLDGETVYFLNMEWFPNKYADWTDEEENPEGTASIDINIHTEEFESVIFVQGVTYAKNGVVFPHKDVKEVKKWLAEFTGLNIEKDFICKQRDKREYYFEEQWNGIRLSPSSSITVEFNEDGELTFYSKHISVLTNKKELEEKYTLSLADIEDIARDQVVLAEFPNEDGKLIVYGVEETYIRNDRKGSLPFMEEKFGFRKNINKEIKWQEGKEDDFDRKPLDWANEVSVEDAYLKIPHPDSLPITDEDTEKCIQEVTNFLRMKYPNDSGKWMLKYLYRENFNLLARIEENVPKSIFAGRILTFHDQEGKIVNYMDKKELWDEILDAKEKEVIKKEKEIKITKDEAYKKLKPYFTLTPYYVFDPADKKWVLCGKLDCNYCVDVESGEISNLEDSFS</sequence>